<gene>
    <name evidence="1" type="ORF">SAMN02745131_03979</name>
</gene>
<protein>
    <submittedName>
        <fullName evidence="1">Uncharacterized protein</fullName>
    </submittedName>
</protein>
<sequence>MKFNVILFICSFLVLVQIGCNQSPSTQISGSDSLETPGNTDTLQLVSKAVNCYRYVIGRDSILLQLHQNGDSISGAMSFDNYEKDSSHGDIKGYEHKDTIYVLYNFFSEGMQSVMEIALLRSGNSLIRGVGPMVNKGDTVLYKDHNSINYQAGQKLDLVNCNTVQLK</sequence>
<dbReference type="AlphaFoldDB" id="A0A1M5FX43"/>
<dbReference type="EMBL" id="FQUU01000025">
    <property type="protein sequence ID" value="SHF96127.1"/>
    <property type="molecule type" value="Genomic_DNA"/>
</dbReference>
<keyword evidence="2" id="KW-1185">Reference proteome</keyword>
<name>A0A1M5FX43_9BACT</name>
<dbReference type="RefSeq" id="WP_072837090.1">
    <property type="nucleotide sequence ID" value="NZ_FQUU01000025.1"/>
</dbReference>
<dbReference type="Proteomes" id="UP000184048">
    <property type="component" value="Unassembled WGS sequence"/>
</dbReference>
<proteinExistence type="predicted"/>
<evidence type="ECO:0000313" key="2">
    <source>
        <dbReference type="Proteomes" id="UP000184048"/>
    </source>
</evidence>
<dbReference type="OrthoDB" id="794403at2"/>
<evidence type="ECO:0000313" key="1">
    <source>
        <dbReference type="EMBL" id="SHF96127.1"/>
    </source>
</evidence>
<accession>A0A1M5FX43</accession>
<organism evidence="1 2">
    <name type="scientific">Flavisolibacter ginsengisoli DSM 18119</name>
    <dbReference type="NCBI Taxonomy" id="1121884"/>
    <lineage>
        <taxon>Bacteria</taxon>
        <taxon>Pseudomonadati</taxon>
        <taxon>Bacteroidota</taxon>
        <taxon>Chitinophagia</taxon>
        <taxon>Chitinophagales</taxon>
        <taxon>Chitinophagaceae</taxon>
        <taxon>Flavisolibacter</taxon>
    </lineage>
</organism>
<dbReference type="STRING" id="1121884.SAMN02745131_03979"/>
<reference evidence="1 2" key="1">
    <citation type="submission" date="2016-11" db="EMBL/GenBank/DDBJ databases">
        <authorList>
            <person name="Jaros S."/>
            <person name="Januszkiewicz K."/>
            <person name="Wedrychowicz H."/>
        </authorList>
    </citation>
    <scope>NUCLEOTIDE SEQUENCE [LARGE SCALE GENOMIC DNA]</scope>
    <source>
        <strain evidence="1 2">DSM 18119</strain>
    </source>
</reference>